<proteinExistence type="predicted"/>
<sequence length="469" mass="53502">MSLWTGASGIFLSLWGIYVSPRSPGWVDFIRHVCVCGFVALLSVSFLFVAFWRLPSFLGFTISWLALCVLLCCCKHARCFLLLFFLSCGLREGRNALMAAGTGIAVFGHVENLFQNFKGLLDSMTCNLKAKSLSLHIPLLQRYIEAIQWLHDLAHPLSLLDDLVSWKQTLVVSLFSPSEAVRAQLNDTRGEVLQAIYQTMTTAEALSALSRSLFAAAGLVLILFGTGLFMKRFLGPRGSKFENIYITRPFVRFDESRRLHQQPCVFPLSKTERETYVVIPTFRPTPKERRRLGLFLLPVLSHLYLWVLFAAVDYLLYRLIFSVSKHFRSLPELQVHLKLHTEVEGLRRTINASAFHISLFEPSCIPEPKFLLSQTWVLLIIILVTLVLLGLLSSILMQLKILVATSFYPSVERERIQYLHAKLLKKRSEQLPGAVQRKLSLYLTKIHFWLPVLERMKKKQTDAVCEDNP</sequence>
<feature type="transmembrane region" description="Helical" evidence="5">
    <location>
        <begin position="212"/>
        <end position="230"/>
    </location>
</feature>
<evidence type="ECO:0000256" key="3">
    <source>
        <dbReference type="ARBA" id="ARBA00022989"/>
    </source>
</evidence>
<evidence type="ECO:0000259" key="6">
    <source>
        <dbReference type="Pfam" id="PF07782"/>
    </source>
</evidence>
<dbReference type="PANTHER" id="PTHR21041">
    <property type="entry name" value="DENDRITIC CELL-SPECIFIC TRANSMEMBRANE PROTEIN"/>
    <property type="match status" value="1"/>
</dbReference>
<keyword evidence="4 5" id="KW-0472">Membrane</keyword>
<keyword evidence="7" id="KW-1185">Reference proteome</keyword>
<evidence type="ECO:0000256" key="4">
    <source>
        <dbReference type="ARBA" id="ARBA00023136"/>
    </source>
</evidence>
<evidence type="ECO:0000256" key="5">
    <source>
        <dbReference type="SAM" id="Phobius"/>
    </source>
</evidence>
<dbReference type="RefSeq" id="XP_004697739.2">
    <property type="nucleotide sequence ID" value="XM_004697682.2"/>
</dbReference>
<dbReference type="InterPro" id="IPR051856">
    <property type="entry name" value="CSR-E3_Ligase_Protein"/>
</dbReference>
<evidence type="ECO:0000256" key="1">
    <source>
        <dbReference type="ARBA" id="ARBA00004141"/>
    </source>
</evidence>
<dbReference type="PANTHER" id="PTHR21041:SF2">
    <property type="entry name" value="DENDRITIC CELL-SPECIFIC TRANSMEMBRANE PROTEIN"/>
    <property type="match status" value="1"/>
</dbReference>
<gene>
    <name evidence="8" type="primary">LOC101638844</name>
</gene>
<evidence type="ECO:0000313" key="7">
    <source>
        <dbReference type="Proteomes" id="UP000694863"/>
    </source>
</evidence>
<comment type="subcellular location">
    <subcellularLocation>
        <location evidence="1">Membrane</location>
        <topology evidence="1">Multi-pass membrane protein</topology>
    </subcellularLocation>
</comment>
<evidence type="ECO:0000256" key="2">
    <source>
        <dbReference type="ARBA" id="ARBA00022692"/>
    </source>
</evidence>
<dbReference type="GeneID" id="101638844"/>
<dbReference type="InterPro" id="IPR012858">
    <property type="entry name" value="DC_STAMP-like"/>
</dbReference>
<organism evidence="7 8">
    <name type="scientific">Echinops telfairi</name>
    <name type="common">Lesser hedgehog tenrec</name>
    <dbReference type="NCBI Taxonomy" id="9371"/>
    <lineage>
        <taxon>Eukaryota</taxon>
        <taxon>Metazoa</taxon>
        <taxon>Chordata</taxon>
        <taxon>Craniata</taxon>
        <taxon>Vertebrata</taxon>
        <taxon>Euteleostomi</taxon>
        <taxon>Mammalia</taxon>
        <taxon>Eutheria</taxon>
        <taxon>Afrotheria</taxon>
        <taxon>Tenrecidae</taxon>
        <taxon>Tenrecinae</taxon>
        <taxon>Echinops</taxon>
    </lineage>
</organism>
<keyword evidence="3 5" id="KW-1133">Transmembrane helix</keyword>
<reference evidence="8" key="1">
    <citation type="submission" date="2025-08" db="UniProtKB">
        <authorList>
            <consortium name="RefSeq"/>
        </authorList>
    </citation>
    <scope>IDENTIFICATION</scope>
</reference>
<dbReference type="Proteomes" id="UP000694863">
    <property type="component" value="Unplaced"/>
</dbReference>
<accession>A0ABM0IDR9</accession>
<name>A0ABM0IDR9_ECHTE</name>
<feature type="transmembrane region" description="Helical" evidence="5">
    <location>
        <begin position="29"/>
        <end position="52"/>
    </location>
</feature>
<evidence type="ECO:0000313" key="8">
    <source>
        <dbReference type="RefSeq" id="XP_004697739.2"/>
    </source>
</evidence>
<feature type="transmembrane region" description="Helical" evidence="5">
    <location>
        <begin position="376"/>
        <end position="397"/>
    </location>
</feature>
<dbReference type="Pfam" id="PF07782">
    <property type="entry name" value="DC_STAMP"/>
    <property type="match status" value="1"/>
</dbReference>
<feature type="transmembrane region" description="Helical" evidence="5">
    <location>
        <begin position="64"/>
        <end position="86"/>
    </location>
</feature>
<feature type="transmembrane region" description="Helical" evidence="5">
    <location>
        <begin position="292"/>
        <end position="317"/>
    </location>
</feature>
<keyword evidence="2 5" id="KW-0812">Transmembrane</keyword>
<protein>
    <submittedName>
        <fullName evidence="8">Dendritic cell-specific transmembrane protein</fullName>
    </submittedName>
</protein>
<feature type="domain" description="Dendritic cell-specific transmembrane protein-like" evidence="6">
    <location>
        <begin position="241"/>
        <end position="420"/>
    </location>
</feature>